<keyword evidence="2" id="KW-1185">Reference proteome</keyword>
<evidence type="ECO:0000313" key="1">
    <source>
        <dbReference type="EMBL" id="GMN46714.1"/>
    </source>
</evidence>
<proteinExistence type="predicted"/>
<name>A0AA88A6I2_FICCA</name>
<dbReference type="AlphaFoldDB" id="A0AA88A6I2"/>
<comment type="caution">
    <text evidence="1">The sequence shown here is derived from an EMBL/GenBank/DDBJ whole genome shotgun (WGS) entry which is preliminary data.</text>
</comment>
<protein>
    <submittedName>
        <fullName evidence="1">Uncharacterized protein</fullName>
    </submittedName>
</protein>
<dbReference type="Proteomes" id="UP001187192">
    <property type="component" value="Unassembled WGS sequence"/>
</dbReference>
<sequence length="67" mass="7437">MIRTCYKREFPQWSGIGELMVETATCGVVDASLNFECLLVVVVIHSMDGIGFLMPTSIADVPRSNRM</sequence>
<dbReference type="EMBL" id="BTGU01000023">
    <property type="protein sequence ID" value="GMN46714.1"/>
    <property type="molecule type" value="Genomic_DNA"/>
</dbReference>
<gene>
    <name evidence="1" type="ORF">TIFTF001_015904</name>
</gene>
<organism evidence="1 2">
    <name type="scientific">Ficus carica</name>
    <name type="common">Common fig</name>
    <dbReference type="NCBI Taxonomy" id="3494"/>
    <lineage>
        <taxon>Eukaryota</taxon>
        <taxon>Viridiplantae</taxon>
        <taxon>Streptophyta</taxon>
        <taxon>Embryophyta</taxon>
        <taxon>Tracheophyta</taxon>
        <taxon>Spermatophyta</taxon>
        <taxon>Magnoliopsida</taxon>
        <taxon>eudicotyledons</taxon>
        <taxon>Gunneridae</taxon>
        <taxon>Pentapetalae</taxon>
        <taxon>rosids</taxon>
        <taxon>fabids</taxon>
        <taxon>Rosales</taxon>
        <taxon>Moraceae</taxon>
        <taxon>Ficeae</taxon>
        <taxon>Ficus</taxon>
    </lineage>
</organism>
<accession>A0AA88A6I2</accession>
<evidence type="ECO:0000313" key="2">
    <source>
        <dbReference type="Proteomes" id="UP001187192"/>
    </source>
</evidence>
<reference evidence="1" key="1">
    <citation type="submission" date="2023-07" db="EMBL/GenBank/DDBJ databases">
        <title>draft genome sequence of fig (Ficus carica).</title>
        <authorList>
            <person name="Takahashi T."/>
            <person name="Nishimura K."/>
        </authorList>
    </citation>
    <scope>NUCLEOTIDE SEQUENCE</scope>
</reference>